<dbReference type="Proteomes" id="UP000265520">
    <property type="component" value="Unassembled WGS sequence"/>
</dbReference>
<accession>A0A392VK12</accession>
<sequence>ARHDVAKRGKLATPRDFSPETLKLSVLVSPGALQAKASDKA</sequence>
<keyword evidence="2" id="KW-1185">Reference proteome</keyword>
<dbReference type="EMBL" id="LXQA011175853">
    <property type="protein sequence ID" value="MCI87803.1"/>
    <property type="molecule type" value="Genomic_DNA"/>
</dbReference>
<proteinExistence type="predicted"/>
<feature type="non-terminal residue" evidence="1">
    <location>
        <position position="1"/>
    </location>
</feature>
<protein>
    <submittedName>
        <fullName evidence="1">Uncharacterized protein</fullName>
    </submittedName>
</protein>
<reference evidence="1 2" key="1">
    <citation type="journal article" date="2018" name="Front. Plant Sci.">
        <title>Red Clover (Trifolium pratense) and Zigzag Clover (T. medium) - A Picture of Genomic Similarities and Differences.</title>
        <authorList>
            <person name="Dluhosova J."/>
            <person name="Istvanek J."/>
            <person name="Nedelnik J."/>
            <person name="Repkova J."/>
        </authorList>
    </citation>
    <scope>NUCLEOTIDE SEQUENCE [LARGE SCALE GENOMIC DNA]</scope>
    <source>
        <strain evidence="2">cv. 10/8</strain>
        <tissue evidence="1">Leaf</tissue>
    </source>
</reference>
<organism evidence="1 2">
    <name type="scientific">Trifolium medium</name>
    <dbReference type="NCBI Taxonomy" id="97028"/>
    <lineage>
        <taxon>Eukaryota</taxon>
        <taxon>Viridiplantae</taxon>
        <taxon>Streptophyta</taxon>
        <taxon>Embryophyta</taxon>
        <taxon>Tracheophyta</taxon>
        <taxon>Spermatophyta</taxon>
        <taxon>Magnoliopsida</taxon>
        <taxon>eudicotyledons</taxon>
        <taxon>Gunneridae</taxon>
        <taxon>Pentapetalae</taxon>
        <taxon>rosids</taxon>
        <taxon>fabids</taxon>
        <taxon>Fabales</taxon>
        <taxon>Fabaceae</taxon>
        <taxon>Papilionoideae</taxon>
        <taxon>50 kb inversion clade</taxon>
        <taxon>NPAAA clade</taxon>
        <taxon>Hologalegina</taxon>
        <taxon>IRL clade</taxon>
        <taxon>Trifolieae</taxon>
        <taxon>Trifolium</taxon>
    </lineage>
</organism>
<evidence type="ECO:0000313" key="1">
    <source>
        <dbReference type="EMBL" id="MCI87803.1"/>
    </source>
</evidence>
<name>A0A392VK12_9FABA</name>
<evidence type="ECO:0000313" key="2">
    <source>
        <dbReference type="Proteomes" id="UP000265520"/>
    </source>
</evidence>
<comment type="caution">
    <text evidence="1">The sequence shown here is derived from an EMBL/GenBank/DDBJ whole genome shotgun (WGS) entry which is preliminary data.</text>
</comment>
<dbReference type="AlphaFoldDB" id="A0A392VK12"/>